<dbReference type="KEGG" id="glj:GKIL_0125"/>
<evidence type="ECO:0000313" key="2">
    <source>
        <dbReference type="Proteomes" id="UP000017396"/>
    </source>
</evidence>
<dbReference type="STRING" id="1183438.GKIL_0125"/>
<accession>U5QBV7</accession>
<sequence>MTNQNLDRLTSISGRFITVVSDAIAEFRATTNWLDRAIEELRVSNEESRASNRRQEAINDYLLRQERRDNDDES</sequence>
<dbReference type="Proteomes" id="UP000017396">
    <property type="component" value="Chromosome"/>
</dbReference>
<dbReference type="HOGENOM" id="CLU_179210_0_0_3"/>
<protein>
    <submittedName>
        <fullName evidence="1">Uncharacterized protein</fullName>
    </submittedName>
</protein>
<dbReference type="EMBL" id="CP003587">
    <property type="protein sequence ID" value="AGY56372.1"/>
    <property type="molecule type" value="Genomic_DNA"/>
</dbReference>
<keyword evidence="2" id="KW-1185">Reference proteome</keyword>
<dbReference type="AlphaFoldDB" id="U5QBV7"/>
<organism evidence="1 2">
    <name type="scientific">Gloeobacter kilaueensis (strain ATCC BAA-2537 / CCAP 1431/1 / ULC 316 / JS1)</name>
    <dbReference type="NCBI Taxonomy" id="1183438"/>
    <lineage>
        <taxon>Bacteria</taxon>
        <taxon>Bacillati</taxon>
        <taxon>Cyanobacteriota</taxon>
        <taxon>Cyanophyceae</taxon>
        <taxon>Gloeobacterales</taxon>
        <taxon>Gloeobacteraceae</taxon>
        <taxon>Gloeobacter</taxon>
    </lineage>
</organism>
<gene>
    <name evidence="1" type="ORF">GKIL_0125</name>
</gene>
<reference evidence="1 2" key="1">
    <citation type="journal article" date="2013" name="PLoS ONE">
        <title>Cultivation and Complete Genome Sequencing of Gloeobacter kilaueensis sp. nov., from a Lava Cave in Kilauea Caldera, Hawai'i.</title>
        <authorList>
            <person name="Saw J.H."/>
            <person name="Schatz M."/>
            <person name="Brown M.V."/>
            <person name="Kunkel D.D."/>
            <person name="Foster J.S."/>
            <person name="Shick H."/>
            <person name="Christensen S."/>
            <person name="Hou S."/>
            <person name="Wan X."/>
            <person name="Donachie S.P."/>
        </authorList>
    </citation>
    <scope>NUCLEOTIDE SEQUENCE [LARGE SCALE GENOMIC DNA]</scope>
    <source>
        <strain evidence="2">JS</strain>
    </source>
</reference>
<evidence type="ECO:0000313" key="1">
    <source>
        <dbReference type="EMBL" id="AGY56372.1"/>
    </source>
</evidence>
<name>U5QBV7_GLOK1</name>
<proteinExistence type="predicted"/>